<dbReference type="PANTHER" id="PTHR24373">
    <property type="entry name" value="SLIT RELATED LEUCINE-RICH REPEAT NEURONAL PROTEIN"/>
    <property type="match status" value="1"/>
</dbReference>
<dbReference type="InterPro" id="IPR003591">
    <property type="entry name" value="Leu-rich_rpt_typical-subtyp"/>
</dbReference>
<evidence type="ECO:0000256" key="6">
    <source>
        <dbReference type="SAM" id="SignalP"/>
    </source>
</evidence>
<dbReference type="Pfam" id="PF13855">
    <property type="entry name" value="LRR_8"/>
    <property type="match status" value="1"/>
</dbReference>
<dbReference type="EMBL" id="GG666492">
    <property type="protein sequence ID" value="EEN63151.1"/>
    <property type="molecule type" value="Genomic_DNA"/>
</dbReference>
<evidence type="ECO:0000256" key="4">
    <source>
        <dbReference type="SAM" id="MobiDB-lite"/>
    </source>
</evidence>
<evidence type="ECO:0000256" key="2">
    <source>
        <dbReference type="ARBA" id="ARBA00022729"/>
    </source>
</evidence>
<reference evidence="7" key="1">
    <citation type="journal article" date="2008" name="Nature">
        <title>The amphioxus genome and the evolution of the chordate karyotype.</title>
        <authorList>
            <consortium name="US DOE Joint Genome Institute (JGI-PGF)"/>
            <person name="Putnam N.H."/>
            <person name="Butts T."/>
            <person name="Ferrier D.E.K."/>
            <person name="Furlong R.F."/>
            <person name="Hellsten U."/>
            <person name="Kawashima T."/>
            <person name="Robinson-Rechavi M."/>
            <person name="Shoguchi E."/>
            <person name="Terry A."/>
            <person name="Yu J.-K."/>
            <person name="Benito-Gutierrez E.L."/>
            <person name="Dubchak I."/>
            <person name="Garcia-Fernandez J."/>
            <person name="Gibson-Brown J.J."/>
            <person name="Grigoriev I.V."/>
            <person name="Horton A.C."/>
            <person name="de Jong P.J."/>
            <person name="Jurka J."/>
            <person name="Kapitonov V.V."/>
            <person name="Kohara Y."/>
            <person name="Kuroki Y."/>
            <person name="Lindquist E."/>
            <person name="Lucas S."/>
            <person name="Osoegawa K."/>
            <person name="Pennacchio L.A."/>
            <person name="Salamov A.A."/>
            <person name="Satou Y."/>
            <person name="Sauka-Spengler T."/>
            <person name="Schmutz J."/>
            <person name="Shin-I T."/>
            <person name="Toyoda A."/>
            <person name="Bronner-Fraser M."/>
            <person name="Fujiyama A."/>
            <person name="Holland L.Z."/>
            <person name="Holland P.W.H."/>
            <person name="Satoh N."/>
            <person name="Rokhsar D.S."/>
        </authorList>
    </citation>
    <scope>NUCLEOTIDE SEQUENCE [LARGE SCALE GENOMIC DNA]</scope>
    <source>
        <strain evidence="7">S238N-H82</strain>
        <tissue evidence="7">Testes</tissue>
    </source>
</reference>
<evidence type="ECO:0000256" key="3">
    <source>
        <dbReference type="ARBA" id="ARBA00022737"/>
    </source>
</evidence>
<sequence length="576" mass="62754">MLFLLLLACAASNGQSLPWCKTAGWHECVPETGKPGVTAMGTSYTHACVKCETPNKGVASGSPFSCLVGVKLSVAIRGYPFHVLSTESLAPIKDSQEVRTLALVDAKITDVENNTFAGFARLLHLSLDSNMLTHVKQVWFTGLENLFSLALANNHIEKIEAGSFAYLDRLQYLDLENNLLQIVDPVWLWGLKSTKFMDLGLNKINHIFPGSFRHLQLSWLNLKGNNLSCLDGDVFRGQSSLIRLYMSSGNTTFEGVAMSFVQTQDTLTTTESGYRQKHTTHTNTTHDDTKNITCILLTKDEHTELFFNLPPVQYQTHTTPTTNHSSSLLHNTKDTPSSEQVDVSTLQVSATPGPEVPPATDHVLISVVVSVVVSLVVLSLAVLVWKLWSSRSNSEDGRASDDAHVWTIPPGVAFPGLLRSASLPACPNKMASDDVASCRSLPAVLDSIEPTYSEMPDDIATAQRPLPGLPHTYWEIPDGDSGVVRSASLPAVTCTRGGGAPDDTASCRSLPSVLLSIEPTYSEIPDHVAVAQRPRHASLPRVTLPNTYWPWEIPVQGTRNTPLRASLPLVTLPNTY</sequence>
<dbReference type="SUPFAM" id="SSF52058">
    <property type="entry name" value="L domain-like"/>
    <property type="match status" value="1"/>
</dbReference>
<keyword evidence="2 6" id="KW-0732">Signal</keyword>
<evidence type="ECO:0000256" key="5">
    <source>
        <dbReference type="SAM" id="Phobius"/>
    </source>
</evidence>
<feature type="chain" id="PRO_5002933416" description="LRRCT domain-containing protein" evidence="6">
    <location>
        <begin position="17"/>
        <end position="576"/>
    </location>
</feature>
<proteinExistence type="predicted"/>
<dbReference type="InParanoid" id="C3Y995"/>
<keyword evidence="5" id="KW-1133">Transmembrane helix</keyword>
<dbReference type="eggNOG" id="KOG0619">
    <property type="taxonomic scope" value="Eukaryota"/>
</dbReference>
<feature type="region of interest" description="Disordered" evidence="4">
    <location>
        <begin position="316"/>
        <end position="337"/>
    </location>
</feature>
<keyword evidence="5" id="KW-0812">Transmembrane</keyword>
<dbReference type="InterPro" id="IPR001611">
    <property type="entry name" value="Leu-rich_rpt"/>
</dbReference>
<dbReference type="InterPro" id="IPR050328">
    <property type="entry name" value="Dev_Immune_Receptor"/>
</dbReference>
<evidence type="ECO:0008006" key="8">
    <source>
        <dbReference type="Google" id="ProtNLM"/>
    </source>
</evidence>
<evidence type="ECO:0000256" key="1">
    <source>
        <dbReference type="ARBA" id="ARBA00022614"/>
    </source>
</evidence>
<keyword evidence="3" id="KW-0677">Repeat</keyword>
<keyword evidence="5" id="KW-0472">Membrane</keyword>
<keyword evidence="1" id="KW-0433">Leucine-rich repeat</keyword>
<feature type="signal peptide" evidence="6">
    <location>
        <begin position="1"/>
        <end position="16"/>
    </location>
</feature>
<gene>
    <name evidence="7" type="ORF">BRAFLDRAFT_68065</name>
</gene>
<dbReference type="SMART" id="SM00369">
    <property type="entry name" value="LRR_TYP"/>
    <property type="match status" value="5"/>
</dbReference>
<name>C3Y995_BRAFL</name>
<feature type="compositionally biased region" description="Low complexity" evidence="4">
    <location>
        <begin position="316"/>
        <end position="330"/>
    </location>
</feature>
<feature type="transmembrane region" description="Helical" evidence="5">
    <location>
        <begin position="363"/>
        <end position="385"/>
    </location>
</feature>
<dbReference type="Gene3D" id="3.80.10.10">
    <property type="entry name" value="Ribonuclease Inhibitor"/>
    <property type="match status" value="1"/>
</dbReference>
<dbReference type="AlphaFoldDB" id="C3Y995"/>
<protein>
    <recommendedName>
        <fullName evidence="8">LRRCT domain-containing protein</fullName>
    </recommendedName>
</protein>
<dbReference type="PANTHER" id="PTHR24373:SF370">
    <property type="entry name" value="FISH-LIPS, ISOFORM E"/>
    <property type="match status" value="1"/>
</dbReference>
<evidence type="ECO:0000313" key="7">
    <source>
        <dbReference type="EMBL" id="EEN63151.1"/>
    </source>
</evidence>
<organism>
    <name type="scientific">Branchiostoma floridae</name>
    <name type="common">Florida lancelet</name>
    <name type="synonym">Amphioxus</name>
    <dbReference type="NCBI Taxonomy" id="7739"/>
    <lineage>
        <taxon>Eukaryota</taxon>
        <taxon>Metazoa</taxon>
        <taxon>Chordata</taxon>
        <taxon>Cephalochordata</taxon>
        <taxon>Leptocardii</taxon>
        <taxon>Amphioxiformes</taxon>
        <taxon>Branchiostomatidae</taxon>
        <taxon>Branchiostoma</taxon>
    </lineage>
</organism>
<accession>C3Y995</accession>
<dbReference type="InterPro" id="IPR032675">
    <property type="entry name" value="LRR_dom_sf"/>
</dbReference>